<evidence type="ECO:0000259" key="2">
    <source>
        <dbReference type="Pfam" id="PF12850"/>
    </source>
</evidence>
<dbReference type="PANTHER" id="PTHR42850">
    <property type="entry name" value="METALLOPHOSPHOESTERASE"/>
    <property type="match status" value="1"/>
</dbReference>
<feature type="domain" description="Calcineurin-like phosphoesterase" evidence="2">
    <location>
        <begin position="1"/>
        <end position="179"/>
    </location>
</feature>
<organism evidence="3 4">
    <name type="scientific">Zooshikella ganghwensis</name>
    <dbReference type="NCBI Taxonomy" id="202772"/>
    <lineage>
        <taxon>Bacteria</taxon>
        <taxon>Pseudomonadati</taxon>
        <taxon>Pseudomonadota</taxon>
        <taxon>Gammaproteobacteria</taxon>
        <taxon>Oceanospirillales</taxon>
        <taxon>Zooshikellaceae</taxon>
        <taxon>Zooshikella</taxon>
    </lineage>
</organism>
<evidence type="ECO:0000256" key="1">
    <source>
        <dbReference type="ARBA" id="ARBA00008950"/>
    </source>
</evidence>
<dbReference type="SUPFAM" id="SSF56300">
    <property type="entry name" value="Metallo-dependent phosphatases"/>
    <property type="match status" value="1"/>
</dbReference>
<dbReference type="InterPro" id="IPR029052">
    <property type="entry name" value="Metallo-depent_PP-like"/>
</dbReference>
<dbReference type="EMBL" id="NDXW01000001">
    <property type="protein sequence ID" value="RDH44067.1"/>
    <property type="molecule type" value="Genomic_DNA"/>
</dbReference>
<dbReference type="Pfam" id="PF12850">
    <property type="entry name" value="Metallophos_2"/>
    <property type="match status" value="1"/>
</dbReference>
<evidence type="ECO:0000313" key="4">
    <source>
        <dbReference type="Proteomes" id="UP000257039"/>
    </source>
</evidence>
<keyword evidence="4" id="KW-1185">Reference proteome</keyword>
<dbReference type="InterPro" id="IPR024654">
    <property type="entry name" value="Calcineurin-like_PHP_lpxH"/>
</dbReference>
<dbReference type="RefSeq" id="WP_094787283.1">
    <property type="nucleotide sequence ID" value="NZ_NDXW01000001.1"/>
</dbReference>
<comment type="caution">
    <text evidence="3">The sequence shown here is derived from an EMBL/GenBank/DDBJ whole genome shotgun (WGS) entry which is preliminary data.</text>
</comment>
<dbReference type="InterPro" id="IPR011152">
    <property type="entry name" value="Pesterase_MJ0912"/>
</dbReference>
<dbReference type="InterPro" id="IPR050126">
    <property type="entry name" value="Ap4A_hydrolase"/>
</dbReference>
<protein>
    <submittedName>
        <fullName evidence="3">Metallophosphoesterase</fullName>
    </submittedName>
</protein>
<reference evidence="3 4" key="1">
    <citation type="submission" date="2017-04" db="EMBL/GenBank/DDBJ databases">
        <title>Draft genome sequence of Zooshikella ganghwensis VG4 isolated from Red Sea sediments.</title>
        <authorList>
            <person name="Rehman Z."/>
            <person name="Alam I."/>
            <person name="Kamau A."/>
            <person name="Bajic V."/>
            <person name="Leiknes T."/>
        </authorList>
    </citation>
    <scope>NUCLEOTIDE SEQUENCE [LARGE SCALE GENOMIC DNA]</scope>
    <source>
        <strain evidence="3 4">VG4</strain>
    </source>
</reference>
<dbReference type="GO" id="GO:0005737">
    <property type="term" value="C:cytoplasm"/>
    <property type="evidence" value="ECO:0007669"/>
    <property type="project" value="TreeGrafter"/>
</dbReference>
<comment type="similarity">
    <text evidence="1">Belongs to the metallophosphoesterase superfamily. YfcE family.</text>
</comment>
<evidence type="ECO:0000313" key="3">
    <source>
        <dbReference type="EMBL" id="RDH44067.1"/>
    </source>
</evidence>
<dbReference type="Gene3D" id="3.60.21.10">
    <property type="match status" value="1"/>
</dbReference>
<accession>A0A4P9VNM1</accession>
<dbReference type="Proteomes" id="UP000257039">
    <property type="component" value="Unassembled WGS sequence"/>
</dbReference>
<dbReference type="GO" id="GO:0016791">
    <property type="term" value="F:phosphatase activity"/>
    <property type="evidence" value="ECO:0007669"/>
    <property type="project" value="TreeGrafter"/>
</dbReference>
<name>A0A4P9VNM1_9GAMM</name>
<proteinExistence type="inferred from homology"/>
<dbReference type="PANTHER" id="PTHR42850:SF2">
    <property type="entry name" value="BLL5683 PROTEIN"/>
    <property type="match status" value="1"/>
</dbReference>
<gene>
    <name evidence="3" type="ORF">B9G39_11755</name>
</gene>
<sequence>MKMGVISDVHGNYVALQRVLKALETESVDAIYCLGDIVGYYPQVNECCRALRQQHIHCIMGNHDWYMVGGYCARSKSVNTCIDYQRSIIDEDHLNWLSTLPLYRTVNDIHMLHGGWTNPLDEYLKPEAAYFSKLRGQFFFSGHTHRQILCDYGDQIYCNPGSVGQPRDNDPRAAYAIWDHGDIQLFRIEYPVDEVFKLMNNAGFDDYYYGCLLTGASHLCKLPPDYRIS</sequence>
<dbReference type="PIRSF" id="PIRSF000883">
    <property type="entry name" value="Pesterase_MJ0912"/>
    <property type="match status" value="1"/>
</dbReference>
<dbReference type="AlphaFoldDB" id="A0A4P9VNM1"/>